<evidence type="ECO:0000313" key="4">
    <source>
        <dbReference type="Proteomes" id="UP000000739"/>
    </source>
</evidence>
<dbReference type="Proteomes" id="UP000000739">
    <property type="component" value="Chromosome"/>
</dbReference>
<dbReference type="RefSeq" id="WP_012609247.1">
    <property type="nucleotide sequence ID" value="NC_011768.1"/>
</dbReference>
<feature type="region of interest" description="Disordered" evidence="1">
    <location>
        <begin position="40"/>
        <end position="65"/>
    </location>
</feature>
<keyword evidence="2" id="KW-0732">Signal</keyword>
<proteinExistence type="predicted"/>
<keyword evidence="4" id="KW-1185">Reference proteome</keyword>
<organism evidence="3 4">
    <name type="scientific">Desulfatibacillum aliphaticivorans</name>
    <dbReference type="NCBI Taxonomy" id="218208"/>
    <lineage>
        <taxon>Bacteria</taxon>
        <taxon>Pseudomonadati</taxon>
        <taxon>Thermodesulfobacteriota</taxon>
        <taxon>Desulfobacteria</taxon>
        <taxon>Desulfobacterales</taxon>
        <taxon>Desulfatibacillaceae</taxon>
        <taxon>Desulfatibacillum</taxon>
    </lineage>
</organism>
<feature type="chain" id="PRO_5002872248" description="DUF4197 domain-containing protein" evidence="2">
    <location>
        <begin position="28"/>
        <end position="263"/>
    </location>
</feature>
<dbReference type="InterPro" id="IPR025245">
    <property type="entry name" value="DUF4197"/>
</dbReference>
<name>B8FKJ2_DESAL</name>
<evidence type="ECO:0000313" key="3">
    <source>
        <dbReference type="EMBL" id="ACL01807.1"/>
    </source>
</evidence>
<reference evidence="3 4" key="1">
    <citation type="journal article" date="2012" name="Environ. Microbiol.">
        <title>The genome sequence of Desulfatibacillum alkenivorans AK-01: a blueprint for anaerobic alkane oxidation.</title>
        <authorList>
            <person name="Callaghan A.V."/>
            <person name="Morris B.E."/>
            <person name="Pereira I.A."/>
            <person name="McInerney M.J."/>
            <person name="Austin R.N."/>
            <person name="Groves J.T."/>
            <person name="Kukor J.J."/>
            <person name="Suflita J.M."/>
            <person name="Young L.Y."/>
            <person name="Zylstra G.J."/>
            <person name="Wawrik B."/>
        </authorList>
    </citation>
    <scope>NUCLEOTIDE SEQUENCE [LARGE SCALE GENOMIC DNA]</scope>
    <source>
        <strain evidence="3 4">AK-01</strain>
    </source>
</reference>
<evidence type="ECO:0000256" key="2">
    <source>
        <dbReference type="SAM" id="SignalP"/>
    </source>
</evidence>
<dbReference type="eggNOG" id="ENOG502Z7PK">
    <property type="taxonomic scope" value="Bacteria"/>
</dbReference>
<dbReference type="EMBL" id="CP001322">
    <property type="protein sequence ID" value="ACL01807.1"/>
    <property type="molecule type" value="Genomic_DNA"/>
</dbReference>
<accession>B8FKJ2</accession>
<dbReference type="AlphaFoldDB" id="B8FKJ2"/>
<evidence type="ECO:0000256" key="1">
    <source>
        <dbReference type="SAM" id="MobiDB-lite"/>
    </source>
</evidence>
<protein>
    <recommendedName>
        <fullName evidence="5">DUF4197 domain-containing protein</fullName>
    </recommendedName>
</protein>
<evidence type="ECO:0008006" key="5">
    <source>
        <dbReference type="Google" id="ProtNLM"/>
    </source>
</evidence>
<dbReference type="Pfam" id="PF13852">
    <property type="entry name" value="DUF4197"/>
    <property type="match status" value="1"/>
</dbReference>
<gene>
    <name evidence="3" type="ordered locus">Dalk_0097</name>
</gene>
<dbReference type="HOGENOM" id="CLU_085032_0_0_7"/>
<sequence length="263" mass="28410">MRKSIVYVLAVLACIIFAAGVMSPAMAGWADAIKGVVKSATDDSSEETAETTSTASDSGLSETEMNSGIKEALHQAVTTAIASLGQENGFLSNDLVKIPVPDKLAQAESILRKLGQDELVDNFVESMNRAAEKAVPKTTEILGGAVTSMTLTEAAEILQGEDDAATQYFETKTRDQLFAEIEPVVQEATDSARVTSYYKAMMDKATASMPLLQSYSPDLDQYVTEKALDGLFVIMAQEEKKIRENPAARTTELLEKVWGYFGN</sequence>
<dbReference type="KEGG" id="dal:Dalk_0097"/>
<feature type="signal peptide" evidence="2">
    <location>
        <begin position="1"/>
        <end position="27"/>
    </location>
</feature>